<feature type="signal peptide" evidence="1">
    <location>
        <begin position="1"/>
        <end position="23"/>
    </location>
</feature>
<dbReference type="WBParaSite" id="ASIM_0001487001-mRNA-1">
    <property type="protein sequence ID" value="ASIM_0001487001-mRNA-1"/>
    <property type="gene ID" value="ASIM_0001487001"/>
</dbReference>
<dbReference type="Gene3D" id="2.60.98.60">
    <property type="entry name" value="Cell-cell fusogen EFF/AFF, domain 1"/>
    <property type="match status" value="3"/>
</dbReference>
<gene>
    <name evidence="2" type="ORF">ASIM_LOCUS14280</name>
</gene>
<dbReference type="OrthoDB" id="5816567at2759"/>
<evidence type="ECO:0000313" key="3">
    <source>
        <dbReference type="Proteomes" id="UP000267096"/>
    </source>
</evidence>
<reference evidence="4" key="1">
    <citation type="submission" date="2017-02" db="UniProtKB">
        <authorList>
            <consortium name="WormBaseParasite"/>
        </authorList>
    </citation>
    <scope>IDENTIFICATION</scope>
</reference>
<protein>
    <submittedName>
        <fullName evidence="4">Receptor protein-tyrosine kinase</fullName>
    </submittedName>
</protein>
<evidence type="ECO:0000313" key="2">
    <source>
        <dbReference type="EMBL" id="VDK51925.1"/>
    </source>
</evidence>
<dbReference type="GO" id="GO:0044291">
    <property type="term" value="C:cell-cell contact zone"/>
    <property type="evidence" value="ECO:0007669"/>
    <property type="project" value="TreeGrafter"/>
</dbReference>
<organism evidence="4">
    <name type="scientific">Anisakis simplex</name>
    <name type="common">Herring worm</name>
    <dbReference type="NCBI Taxonomy" id="6269"/>
    <lineage>
        <taxon>Eukaryota</taxon>
        <taxon>Metazoa</taxon>
        <taxon>Ecdysozoa</taxon>
        <taxon>Nematoda</taxon>
        <taxon>Chromadorea</taxon>
        <taxon>Rhabditida</taxon>
        <taxon>Spirurina</taxon>
        <taxon>Ascaridomorpha</taxon>
        <taxon>Ascaridoidea</taxon>
        <taxon>Anisakidae</taxon>
        <taxon>Anisakis</taxon>
        <taxon>Anisakis simplex complex</taxon>
    </lineage>
</organism>
<dbReference type="InterPro" id="IPR043076">
    <property type="entry name" value="Fusogen_EFF/AFF_dom3"/>
</dbReference>
<proteinExistence type="predicted"/>
<dbReference type="GO" id="GO:0000768">
    <property type="term" value="P:syncytium formation by plasma membrane fusion"/>
    <property type="evidence" value="ECO:0007669"/>
    <property type="project" value="TreeGrafter"/>
</dbReference>
<dbReference type="PANTHER" id="PTHR37415:SF2">
    <property type="entry name" value="EFF-1A-RELATED"/>
    <property type="match status" value="1"/>
</dbReference>
<accession>A0A0M3K1V8</accession>
<dbReference type="AlphaFoldDB" id="A0A0M3K1V8"/>
<evidence type="ECO:0000256" key="1">
    <source>
        <dbReference type="SAM" id="SignalP"/>
    </source>
</evidence>
<feature type="chain" id="PRO_5043121189" evidence="1">
    <location>
        <begin position="24"/>
        <end position="610"/>
    </location>
</feature>
<keyword evidence="1" id="KW-0732">Signal</keyword>
<sequence>MGMGMAILRRLALLILVSRCCFAAPPKPAAALIRPSESFQPILPITPPHCTKTSVIKSTLSHAAGDESLRTILMNIHIGLGSTVCFRIDNGSSESDEASAKPSAQASSIFADVLSNKAPEQGWLHTLTLTQLEHHHPITQHYEFAIPEVSTSCICDCDPTSNDTSCYRTFHASQSDAGCAPGSQSKLCCEVSFRPYKNRSYMAVKLEQPSTFVVFKYVAYDYTAGRWVEKDKNTIRVEIDGRTQTRYLDGWHRIELSVSAGGRASRQLESGMYFTISNRGGEMDQLRKQPINELNENNFERLGWYRKDASGHFGVRNGKVKIQKIHLAKVDNCKEQRSQSYLDAHHYVDMNDPENPERFSLEDSVEHIYPWIRSAQVVDGSARQAIVVHSEGTNLEVILQVHDRSAALSFLHDFSKLDDFTGTIIVDFKSNRYFNLTVYNATGIIHGIVKRTVDRGSPEDFSFTTYIDDLRSANKTVIVPLPAMVGGGDRLICLRADDERPQTEVCRIVPFREEPLEINLLENTWKELEGHCAECNKITVNGFLTNLNPLNWVSGVSSLSNFIMMVSDMLVYLFMCGLCPSHTLLNCCSAKSKGSNSHKHCRHSKEVQYA</sequence>
<dbReference type="PANTHER" id="PTHR37415">
    <property type="entry name" value="EFF-1A"/>
    <property type="match status" value="1"/>
</dbReference>
<dbReference type="Gene3D" id="2.60.40.3980">
    <property type="entry name" value="Cell-cell fusogen EFF/AFF, domain 3"/>
    <property type="match status" value="1"/>
</dbReference>
<dbReference type="EMBL" id="UYRR01031684">
    <property type="protein sequence ID" value="VDK51925.1"/>
    <property type="molecule type" value="Genomic_DNA"/>
</dbReference>
<dbReference type="Pfam" id="PF14884">
    <property type="entry name" value="EFF-AFF"/>
    <property type="match status" value="1"/>
</dbReference>
<dbReference type="Proteomes" id="UP000267096">
    <property type="component" value="Unassembled WGS sequence"/>
</dbReference>
<evidence type="ECO:0000313" key="4">
    <source>
        <dbReference type="WBParaSite" id="ASIM_0001487001-mRNA-1"/>
    </source>
</evidence>
<keyword evidence="3" id="KW-1185">Reference proteome</keyword>
<name>A0A0M3K1V8_ANISI</name>
<reference evidence="2 3" key="2">
    <citation type="submission" date="2018-11" db="EMBL/GenBank/DDBJ databases">
        <authorList>
            <consortium name="Pathogen Informatics"/>
        </authorList>
    </citation>
    <scope>NUCLEOTIDE SEQUENCE [LARGE SCALE GENOMIC DNA]</scope>
</reference>
<dbReference type="InterPro" id="IPR029213">
    <property type="entry name" value="Fusogen_EFF/AFF"/>
</dbReference>